<accession>A0A1G2CEW3</accession>
<feature type="region of interest" description="Disordered" evidence="1">
    <location>
        <begin position="1"/>
        <end position="23"/>
    </location>
</feature>
<comment type="caution">
    <text evidence="2">The sequence shown here is derived from an EMBL/GenBank/DDBJ whole genome shotgun (WGS) entry which is preliminary data.</text>
</comment>
<sequence>MEGSPENSLERNAGGKFSRADFDAESRRKYVLGEINTLERQAEIPDRKLTDEQAEHLENMRKERAELEAAQKKDTGEENGNFEETI</sequence>
<evidence type="ECO:0000256" key="1">
    <source>
        <dbReference type="SAM" id="MobiDB-lite"/>
    </source>
</evidence>
<reference evidence="2 3" key="1">
    <citation type="journal article" date="2016" name="Nat. Commun.">
        <title>Thousands of microbial genomes shed light on interconnected biogeochemical processes in an aquifer system.</title>
        <authorList>
            <person name="Anantharaman K."/>
            <person name="Brown C.T."/>
            <person name="Hug L.A."/>
            <person name="Sharon I."/>
            <person name="Castelle C.J."/>
            <person name="Probst A.J."/>
            <person name="Thomas B.C."/>
            <person name="Singh A."/>
            <person name="Wilkins M.J."/>
            <person name="Karaoz U."/>
            <person name="Brodie E.L."/>
            <person name="Williams K.H."/>
            <person name="Hubbard S.S."/>
            <person name="Banfield J.F."/>
        </authorList>
    </citation>
    <scope>NUCLEOTIDE SEQUENCE [LARGE SCALE GENOMIC DNA]</scope>
</reference>
<proteinExistence type="predicted"/>
<gene>
    <name evidence="2" type="ORF">A2945_04890</name>
</gene>
<organism evidence="2 3">
    <name type="scientific">Candidatus Liptonbacteria bacterium RIFCSPLOWO2_01_FULL_52_25</name>
    <dbReference type="NCBI Taxonomy" id="1798650"/>
    <lineage>
        <taxon>Bacteria</taxon>
        <taxon>Candidatus Liptoniibacteriota</taxon>
    </lineage>
</organism>
<dbReference type="STRING" id="1798650.A2945_04890"/>
<name>A0A1G2CEW3_9BACT</name>
<dbReference type="Proteomes" id="UP000178880">
    <property type="component" value="Unassembled WGS sequence"/>
</dbReference>
<feature type="region of interest" description="Disordered" evidence="1">
    <location>
        <begin position="66"/>
        <end position="86"/>
    </location>
</feature>
<evidence type="ECO:0000313" key="2">
    <source>
        <dbReference type="EMBL" id="OGY99279.1"/>
    </source>
</evidence>
<dbReference type="AlphaFoldDB" id="A0A1G2CEW3"/>
<evidence type="ECO:0000313" key="3">
    <source>
        <dbReference type="Proteomes" id="UP000178880"/>
    </source>
</evidence>
<protein>
    <submittedName>
        <fullName evidence="2">Uncharacterized protein</fullName>
    </submittedName>
</protein>
<dbReference type="EMBL" id="MHLA01000017">
    <property type="protein sequence ID" value="OGY99279.1"/>
    <property type="molecule type" value="Genomic_DNA"/>
</dbReference>
<feature type="compositionally biased region" description="Basic and acidic residues" evidence="1">
    <location>
        <begin position="66"/>
        <end position="76"/>
    </location>
</feature>